<sequence>MVTDQEIASCVETVLRQSDPSSVTTVNGVVRQVEARLGLDLSHKASFVRDQIDLLLRLSAAPPPPPPAAAVQQHILRPAVTMQQQQQGQKDHFSLLGHPQQQQQFLLHHPQQQVGPPPPFALHHPQQLDFGCGSPPLGASMLQVQQQQQVLYHPVVKAEATTVSGVKESAPTGTKRRGGPGGLNKVCGVSPELQTIVGEPALPRTQIVKQLWAYIRKNNLQDPNNKRKIICDEALRLVFETDCTDMFKMNKLLAKHILPLESPKDSGPVPKRAKTVEAVLPTENEADACPVVISDELAKFLGTGEKEMLQSEAVKRVWDYIKINQLEDPLNTMMIMCDEKLQQLFGCESLSSLGVPEMVTRHLFKQS</sequence>
<dbReference type="SUPFAM" id="SSF47592">
    <property type="entry name" value="SWIB/MDM2 domain"/>
    <property type="match status" value="2"/>
</dbReference>
<dbReference type="InterPro" id="IPR036885">
    <property type="entry name" value="SWIB_MDM2_dom_sf"/>
</dbReference>
<dbReference type="Gene3D" id="1.10.245.10">
    <property type="entry name" value="SWIB/MDM2 domain"/>
    <property type="match status" value="2"/>
</dbReference>
<dbReference type="Proteomes" id="UP001180020">
    <property type="component" value="Unassembled WGS sequence"/>
</dbReference>
<dbReference type="Pfam" id="PF08766">
    <property type="entry name" value="DEK_C"/>
    <property type="match status" value="1"/>
</dbReference>
<accession>A0AAV9EUR0</accession>
<dbReference type="Pfam" id="PF02201">
    <property type="entry name" value="SWIB"/>
    <property type="match status" value="2"/>
</dbReference>
<keyword evidence="2" id="KW-0805">Transcription regulation</keyword>
<dbReference type="InterPro" id="IPR014876">
    <property type="entry name" value="DEK_C"/>
</dbReference>
<protein>
    <recommendedName>
        <fullName evidence="9">SWIB complex BAF60b domain-containing protein</fullName>
    </recommendedName>
</protein>
<feature type="domain" description="DM2" evidence="5">
    <location>
        <begin position="286"/>
        <end position="365"/>
    </location>
</feature>
<dbReference type="SUPFAM" id="SSF109715">
    <property type="entry name" value="DEK C-terminal domain"/>
    <property type="match status" value="1"/>
</dbReference>
<feature type="domain" description="DM2" evidence="5">
    <location>
        <begin position="182"/>
        <end position="259"/>
    </location>
</feature>
<keyword evidence="3" id="KW-0804">Transcription</keyword>
<dbReference type="PROSITE" id="PS51998">
    <property type="entry name" value="DEK_C"/>
    <property type="match status" value="1"/>
</dbReference>
<keyword evidence="8" id="KW-1185">Reference proteome</keyword>
<keyword evidence="4" id="KW-0539">Nucleus</keyword>
<dbReference type="PROSITE" id="PS51925">
    <property type="entry name" value="SWIB_MDM2"/>
    <property type="match status" value="2"/>
</dbReference>
<evidence type="ECO:0000256" key="1">
    <source>
        <dbReference type="ARBA" id="ARBA00004123"/>
    </source>
</evidence>
<reference evidence="7" key="2">
    <citation type="submission" date="2023-06" db="EMBL/GenBank/DDBJ databases">
        <authorList>
            <person name="Ma L."/>
            <person name="Liu K.-W."/>
            <person name="Li Z."/>
            <person name="Hsiao Y.-Y."/>
            <person name="Qi Y."/>
            <person name="Fu T."/>
            <person name="Tang G."/>
            <person name="Zhang D."/>
            <person name="Sun W.-H."/>
            <person name="Liu D.-K."/>
            <person name="Li Y."/>
            <person name="Chen G.-Z."/>
            <person name="Liu X.-D."/>
            <person name="Liao X.-Y."/>
            <person name="Jiang Y.-T."/>
            <person name="Yu X."/>
            <person name="Hao Y."/>
            <person name="Huang J."/>
            <person name="Zhao X.-W."/>
            <person name="Ke S."/>
            <person name="Chen Y.-Y."/>
            <person name="Wu W.-L."/>
            <person name="Hsu J.-L."/>
            <person name="Lin Y.-F."/>
            <person name="Huang M.-D."/>
            <person name="Li C.-Y."/>
            <person name="Huang L."/>
            <person name="Wang Z.-W."/>
            <person name="Zhao X."/>
            <person name="Zhong W.-Y."/>
            <person name="Peng D.-H."/>
            <person name="Ahmad S."/>
            <person name="Lan S."/>
            <person name="Zhang J.-S."/>
            <person name="Tsai W.-C."/>
            <person name="Van De Peer Y."/>
            <person name="Liu Z.-J."/>
        </authorList>
    </citation>
    <scope>NUCLEOTIDE SEQUENCE</scope>
    <source>
        <strain evidence="7">CP</strain>
        <tissue evidence="7">Leaves</tissue>
    </source>
</reference>
<dbReference type="InterPro" id="IPR019835">
    <property type="entry name" value="SWIB_domain"/>
</dbReference>
<dbReference type="PANTHER" id="PTHR13844">
    <property type="entry name" value="SWI/SNF-RELATED MATRIX-ASSOCIATED ACTIN-DEPENDENT REGULATOR OF CHROMATIN SUBFAMILY D"/>
    <property type="match status" value="1"/>
</dbReference>
<evidence type="ECO:0000256" key="4">
    <source>
        <dbReference type="ARBA" id="ARBA00023242"/>
    </source>
</evidence>
<dbReference type="SMART" id="SM00151">
    <property type="entry name" value="SWIB"/>
    <property type="match status" value="2"/>
</dbReference>
<dbReference type="AlphaFoldDB" id="A0AAV9EUR0"/>
<evidence type="ECO:0000313" key="7">
    <source>
        <dbReference type="EMBL" id="KAK1316664.1"/>
    </source>
</evidence>
<name>A0AAV9EUR0_ACOCL</name>
<evidence type="ECO:0000259" key="5">
    <source>
        <dbReference type="PROSITE" id="PS51925"/>
    </source>
</evidence>
<dbReference type="InterPro" id="IPR003121">
    <property type="entry name" value="SWIB_MDM2_domain"/>
</dbReference>
<organism evidence="7 8">
    <name type="scientific">Acorus calamus</name>
    <name type="common">Sweet flag</name>
    <dbReference type="NCBI Taxonomy" id="4465"/>
    <lineage>
        <taxon>Eukaryota</taxon>
        <taxon>Viridiplantae</taxon>
        <taxon>Streptophyta</taxon>
        <taxon>Embryophyta</taxon>
        <taxon>Tracheophyta</taxon>
        <taxon>Spermatophyta</taxon>
        <taxon>Magnoliopsida</taxon>
        <taxon>Liliopsida</taxon>
        <taxon>Acoraceae</taxon>
        <taxon>Acorus</taxon>
    </lineage>
</organism>
<feature type="domain" description="DEK-C" evidence="6">
    <location>
        <begin position="1"/>
        <end position="57"/>
    </location>
</feature>
<dbReference type="CDD" id="cd10567">
    <property type="entry name" value="SWIB-MDM2_like"/>
    <property type="match status" value="2"/>
</dbReference>
<evidence type="ECO:0000256" key="3">
    <source>
        <dbReference type="ARBA" id="ARBA00023163"/>
    </source>
</evidence>
<dbReference type="FunFam" id="1.10.245.10:FF:000004">
    <property type="entry name" value="Upstream activation factor subunit"/>
    <property type="match status" value="1"/>
</dbReference>
<dbReference type="GO" id="GO:0000500">
    <property type="term" value="C:RNA polymerase I upstream activating factor complex"/>
    <property type="evidence" value="ECO:0007669"/>
    <property type="project" value="UniProtKB-ARBA"/>
</dbReference>
<evidence type="ECO:0000313" key="8">
    <source>
        <dbReference type="Proteomes" id="UP001180020"/>
    </source>
</evidence>
<reference evidence="7" key="1">
    <citation type="journal article" date="2023" name="Nat. Commun.">
        <title>Diploid and tetraploid genomes of Acorus and the evolution of monocots.</title>
        <authorList>
            <person name="Ma L."/>
            <person name="Liu K.W."/>
            <person name="Li Z."/>
            <person name="Hsiao Y.Y."/>
            <person name="Qi Y."/>
            <person name="Fu T."/>
            <person name="Tang G.D."/>
            <person name="Zhang D."/>
            <person name="Sun W.H."/>
            <person name="Liu D.K."/>
            <person name="Li Y."/>
            <person name="Chen G.Z."/>
            <person name="Liu X.D."/>
            <person name="Liao X.Y."/>
            <person name="Jiang Y.T."/>
            <person name="Yu X."/>
            <person name="Hao Y."/>
            <person name="Huang J."/>
            <person name="Zhao X.W."/>
            <person name="Ke S."/>
            <person name="Chen Y.Y."/>
            <person name="Wu W.L."/>
            <person name="Hsu J.L."/>
            <person name="Lin Y.F."/>
            <person name="Huang M.D."/>
            <person name="Li C.Y."/>
            <person name="Huang L."/>
            <person name="Wang Z.W."/>
            <person name="Zhao X."/>
            <person name="Zhong W.Y."/>
            <person name="Peng D.H."/>
            <person name="Ahmad S."/>
            <person name="Lan S."/>
            <person name="Zhang J.S."/>
            <person name="Tsai W.C."/>
            <person name="Van de Peer Y."/>
            <person name="Liu Z.J."/>
        </authorList>
    </citation>
    <scope>NUCLEOTIDE SEQUENCE</scope>
    <source>
        <strain evidence="7">CP</strain>
    </source>
</reference>
<evidence type="ECO:0008006" key="9">
    <source>
        <dbReference type="Google" id="ProtNLM"/>
    </source>
</evidence>
<comment type="subcellular location">
    <subcellularLocation>
        <location evidence="1">Nucleus</location>
    </subcellularLocation>
</comment>
<evidence type="ECO:0000256" key="2">
    <source>
        <dbReference type="ARBA" id="ARBA00023015"/>
    </source>
</evidence>
<dbReference type="GO" id="GO:0001181">
    <property type="term" value="F:RNA polymerase I general transcription initiation factor activity"/>
    <property type="evidence" value="ECO:0007669"/>
    <property type="project" value="UniProtKB-ARBA"/>
</dbReference>
<evidence type="ECO:0000259" key="6">
    <source>
        <dbReference type="PROSITE" id="PS51998"/>
    </source>
</evidence>
<gene>
    <name evidence="7" type="ORF">QJS10_CPA05g00996</name>
</gene>
<proteinExistence type="predicted"/>
<dbReference type="EMBL" id="JAUJYO010000005">
    <property type="protein sequence ID" value="KAK1316664.1"/>
    <property type="molecule type" value="Genomic_DNA"/>
</dbReference>
<comment type="caution">
    <text evidence="7">The sequence shown here is derived from an EMBL/GenBank/DDBJ whole genome shotgun (WGS) entry which is preliminary data.</text>
</comment>